<feature type="transmembrane region" description="Helical" evidence="7">
    <location>
        <begin position="233"/>
        <end position="260"/>
    </location>
</feature>
<feature type="transmembrane region" description="Helical" evidence="7">
    <location>
        <begin position="196"/>
        <end position="213"/>
    </location>
</feature>
<dbReference type="InterPro" id="IPR000045">
    <property type="entry name" value="Prepilin_IV_endopep_pep"/>
</dbReference>
<comment type="similarity">
    <text evidence="2">Belongs to the peptidase A24 family.</text>
</comment>
<evidence type="ECO:0000256" key="2">
    <source>
        <dbReference type="ARBA" id="ARBA00005801"/>
    </source>
</evidence>
<reference evidence="10 11" key="1">
    <citation type="submission" date="2016-10" db="EMBL/GenBank/DDBJ databases">
        <authorList>
            <person name="de Groot N.N."/>
        </authorList>
    </citation>
    <scope>NUCLEOTIDE SEQUENCE [LARGE SCALE GENOMIC DNA]</scope>
    <source>
        <strain evidence="10 11">AB35.6</strain>
    </source>
</reference>
<dbReference type="RefSeq" id="WP_074655500.1">
    <property type="nucleotide sequence ID" value="NZ_FNSD01000001.1"/>
</dbReference>
<gene>
    <name evidence="10" type="ORF">SAMN05443244_3795</name>
</gene>
<evidence type="ECO:0000256" key="5">
    <source>
        <dbReference type="ARBA" id="ARBA00022989"/>
    </source>
</evidence>
<evidence type="ECO:0000259" key="9">
    <source>
        <dbReference type="Pfam" id="PF06750"/>
    </source>
</evidence>
<dbReference type="GO" id="GO:0004190">
    <property type="term" value="F:aspartic-type endopeptidase activity"/>
    <property type="evidence" value="ECO:0007669"/>
    <property type="project" value="InterPro"/>
</dbReference>
<keyword evidence="10" id="KW-0808">Transferase</keyword>
<feature type="domain" description="Prepilin type IV endopeptidase peptidase" evidence="8">
    <location>
        <begin position="200"/>
        <end position="261"/>
    </location>
</feature>
<proteinExistence type="inferred from homology"/>
<evidence type="ECO:0000256" key="3">
    <source>
        <dbReference type="ARBA" id="ARBA00022475"/>
    </source>
</evidence>
<evidence type="ECO:0000313" key="10">
    <source>
        <dbReference type="EMBL" id="SEC57376.1"/>
    </source>
</evidence>
<evidence type="ECO:0000256" key="6">
    <source>
        <dbReference type="ARBA" id="ARBA00023136"/>
    </source>
</evidence>
<dbReference type="GO" id="GO:0005886">
    <property type="term" value="C:plasma membrane"/>
    <property type="evidence" value="ECO:0007669"/>
    <property type="project" value="UniProtKB-SubCell"/>
</dbReference>
<evidence type="ECO:0000259" key="8">
    <source>
        <dbReference type="Pfam" id="PF01478"/>
    </source>
</evidence>
<accession>A0A1H4TLJ9</accession>
<keyword evidence="4 7" id="KW-0812">Transmembrane</keyword>
<evidence type="ECO:0000256" key="7">
    <source>
        <dbReference type="SAM" id="Phobius"/>
    </source>
</evidence>
<feature type="transmembrane region" description="Helical" evidence="7">
    <location>
        <begin position="80"/>
        <end position="100"/>
    </location>
</feature>
<organism evidence="10 11">
    <name type="scientific">Terriglobus roseus</name>
    <dbReference type="NCBI Taxonomy" id="392734"/>
    <lineage>
        <taxon>Bacteria</taxon>
        <taxon>Pseudomonadati</taxon>
        <taxon>Acidobacteriota</taxon>
        <taxon>Terriglobia</taxon>
        <taxon>Terriglobales</taxon>
        <taxon>Acidobacteriaceae</taxon>
        <taxon>Terriglobus</taxon>
    </lineage>
</organism>
<dbReference type="OrthoDB" id="9789291at2"/>
<feature type="transmembrane region" description="Helical" evidence="7">
    <location>
        <begin position="106"/>
        <end position="129"/>
    </location>
</feature>
<dbReference type="Pfam" id="PF06750">
    <property type="entry name" value="A24_N_bact"/>
    <property type="match status" value="1"/>
</dbReference>
<keyword evidence="10" id="KW-0489">Methyltransferase</keyword>
<keyword evidence="3" id="KW-1003">Cell membrane</keyword>
<keyword evidence="5 7" id="KW-1133">Transmembrane helix</keyword>
<feature type="transmembrane region" description="Helical" evidence="7">
    <location>
        <begin position="141"/>
        <end position="160"/>
    </location>
</feature>
<feature type="transmembrane region" description="Helical" evidence="7">
    <location>
        <begin position="272"/>
        <end position="292"/>
    </location>
</feature>
<dbReference type="PANTHER" id="PTHR30487:SF0">
    <property type="entry name" value="PREPILIN LEADER PEPTIDASE_N-METHYLTRANSFERASE-RELATED"/>
    <property type="match status" value="1"/>
</dbReference>
<feature type="domain" description="Prepilin peptidase A24 N-terminal" evidence="9">
    <location>
        <begin position="13"/>
        <end position="94"/>
    </location>
</feature>
<comment type="subcellular location">
    <subcellularLocation>
        <location evidence="1">Cell membrane</location>
        <topology evidence="1">Multi-pass membrane protein</topology>
    </subcellularLocation>
</comment>
<protein>
    <submittedName>
        <fullName evidence="10">Leader peptidase (Prepilin peptidase) / N-methyltransferase</fullName>
    </submittedName>
</protein>
<evidence type="ECO:0000313" key="11">
    <source>
        <dbReference type="Proteomes" id="UP000182409"/>
    </source>
</evidence>
<keyword evidence="6 7" id="KW-0472">Membrane</keyword>
<dbReference type="GO" id="GO:0008168">
    <property type="term" value="F:methyltransferase activity"/>
    <property type="evidence" value="ECO:0007669"/>
    <property type="project" value="UniProtKB-KW"/>
</dbReference>
<dbReference type="Gene3D" id="1.20.120.1220">
    <property type="match status" value="1"/>
</dbReference>
<evidence type="ECO:0000256" key="1">
    <source>
        <dbReference type="ARBA" id="ARBA00004651"/>
    </source>
</evidence>
<dbReference type="GO" id="GO:0006465">
    <property type="term" value="P:signal peptide processing"/>
    <property type="evidence" value="ECO:0007669"/>
    <property type="project" value="TreeGrafter"/>
</dbReference>
<dbReference type="PANTHER" id="PTHR30487">
    <property type="entry name" value="TYPE 4 PREPILIN-LIKE PROTEINS LEADER PEPTIDE-PROCESSING ENZYME"/>
    <property type="match status" value="1"/>
</dbReference>
<dbReference type="Proteomes" id="UP000182409">
    <property type="component" value="Unassembled WGS sequence"/>
</dbReference>
<dbReference type="GO" id="GO:0032259">
    <property type="term" value="P:methylation"/>
    <property type="evidence" value="ECO:0007669"/>
    <property type="project" value="UniProtKB-KW"/>
</dbReference>
<sequence length="305" mass="32865">MRADLLLPAIAFLFGLLIGSFLNVCIARLPLDESVATPRSRCPACGHTIRWYDNIPLLSYALLRGHCRDCGAPISWRYPAVELVTGIWFALSALVVAHGIDLSGDIFARLIVHAVGIAMVGSLLIALMVIDWKHHLLPNTLTIPGILLGLIFACAEAVFLGDNEGNVILQHAPDINSANAGRSPGNIFLTGAEHLIFGRLLAAIGAFLLLFLIRVAYRAIRKRDGMGLGDAKLLAMIAAFVGLAPTVLSLFLGLMLATFYATVMLLRRQADAATRLPFGSFLCMGGLLAALYGERITDAYLALFR</sequence>
<dbReference type="AlphaFoldDB" id="A0A1H4TLJ9"/>
<dbReference type="EMBL" id="FNSD01000001">
    <property type="protein sequence ID" value="SEC57376.1"/>
    <property type="molecule type" value="Genomic_DNA"/>
</dbReference>
<dbReference type="InterPro" id="IPR050882">
    <property type="entry name" value="Prepilin_peptidase/N-MTase"/>
</dbReference>
<dbReference type="InterPro" id="IPR010627">
    <property type="entry name" value="Prepilin_pept_A24_N"/>
</dbReference>
<dbReference type="Pfam" id="PF01478">
    <property type="entry name" value="Peptidase_A24"/>
    <property type="match status" value="2"/>
</dbReference>
<evidence type="ECO:0000256" key="4">
    <source>
        <dbReference type="ARBA" id="ARBA00022692"/>
    </source>
</evidence>
<feature type="domain" description="Prepilin type IV endopeptidase peptidase" evidence="8">
    <location>
        <begin position="121"/>
        <end position="157"/>
    </location>
</feature>
<name>A0A1H4TLJ9_9BACT</name>
<feature type="transmembrane region" description="Helical" evidence="7">
    <location>
        <begin position="6"/>
        <end position="31"/>
    </location>
</feature>